<comment type="caution">
    <text evidence="3">The sequence shown here is derived from an EMBL/GenBank/DDBJ whole genome shotgun (WGS) entry which is preliminary data.</text>
</comment>
<evidence type="ECO:0000259" key="2">
    <source>
        <dbReference type="Pfam" id="PF18718"/>
    </source>
</evidence>
<sequence>MFENAQKFPILHSLLNDPAYNNNLKEHKAVWGTHQLTKENLAAVTKELQNKQDKEERAAEKARLAKEKKGKNASTSKLNSSSGHAALFVAAPQTPSTSFLWTSMFWADHESFNNPPNDCCLAVHLPDAKYLKVRTQVWVDRLVSRAIVNANYSFHTSTAVVTEFWNYSFVQPGVATFKLTCRHTWKAFVLESIWLLAEPSGAELLFVDNMAAVEDLVTAAYEYLGDGGVIRSAEGHSCDECCHAFKDVADVIPNQPDNPAALAGHDENHAVPEYGGPAHCHGALSLCHARLVKVAGTQACVNHQEQWRVSWARYANSSLLGVQRMLRRAQEERQEWLPAGQGAEAPEHDDLEEQEVEEVLLCGDHLCSMWCGDCLAQFAKAEGVAKILQFLEDIHADPNSSPSYIAIDKGCALLKHTVKQGHWPAWKPTTWIIVDSYHYITHWFTDHLFWT</sequence>
<protein>
    <recommendedName>
        <fullName evidence="2">CxC5 like cysteine cluster associated with KDZ domain-containing protein</fullName>
    </recommendedName>
</protein>
<keyword evidence="4" id="KW-1185">Reference proteome</keyword>
<evidence type="ECO:0000313" key="3">
    <source>
        <dbReference type="EMBL" id="KAF9491383.1"/>
    </source>
</evidence>
<feature type="compositionally biased region" description="Basic and acidic residues" evidence="1">
    <location>
        <begin position="48"/>
        <end position="67"/>
    </location>
</feature>
<dbReference type="Pfam" id="PF18718">
    <property type="entry name" value="CxC5"/>
    <property type="match status" value="1"/>
</dbReference>
<evidence type="ECO:0000256" key="1">
    <source>
        <dbReference type="SAM" id="MobiDB-lite"/>
    </source>
</evidence>
<name>A0A9P5ZQM3_PLEER</name>
<feature type="region of interest" description="Disordered" evidence="1">
    <location>
        <begin position="47"/>
        <end position="79"/>
    </location>
</feature>
<proteinExistence type="predicted"/>
<organism evidence="3 4">
    <name type="scientific">Pleurotus eryngii</name>
    <name type="common">Boletus of the steppes</name>
    <dbReference type="NCBI Taxonomy" id="5323"/>
    <lineage>
        <taxon>Eukaryota</taxon>
        <taxon>Fungi</taxon>
        <taxon>Dikarya</taxon>
        <taxon>Basidiomycota</taxon>
        <taxon>Agaricomycotina</taxon>
        <taxon>Agaricomycetes</taxon>
        <taxon>Agaricomycetidae</taxon>
        <taxon>Agaricales</taxon>
        <taxon>Pleurotineae</taxon>
        <taxon>Pleurotaceae</taxon>
        <taxon>Pleurotus</taxon>
    </lineage>
</organism>
<dbReference type="OrthoDB" id="2527272at2759"/>
<dbReference type="Proteomes" id="UP000807025">
    <property type="component" value="Unassembled WGS sequence"/>
</dbReference>
<gene>
    <name evidence="3" type="ORF">BDN71DRAFT_1518539</name>
</gene>
<feature type="domain" description="CxC5 like cysteine cluster associated with KDZ" evidence="2">
    <location>
        <begin position="104"/>
        <end position="169"/>
    </location>
</feature>
<dbReference type="AlphaFoldDB" id="A0A9P5ZQM3"/>
<dbReference type="EMBL" id="MU154621">
    <property type="protein sequence ID" value="KAF9491383.1"/>
    <property type="molecule type" value="Genomic_DNA"/>
</dbReference>
<dbReference type="InterPro" id="IPR041539">
    <property type="entry name" value="CxC5"/>
</dbReference>
<accession>A0A9P5ZQM3</accession>
<evidence type="ECO:0000313" key="4">
    <source>
        <dbReference type="Proteomes" id="UP000807025"/>
    </source>
</evidence>
<reference evidence="3" key="1">
    <citation type="submission" date="2020-11" db="EMBL/GenBank/DDBJ databases">
        <authorList>
            <consortium name="DOE Joint Genome Institute"/>
            <person name="Ahrendt S."/>
            <person name="Riley R."/>
            <person name="Andreopoulos W."/>
            <person name="Labutti K."/>
            <person name="Pangilinan J."/>
            <person name="Ruiz-Duenas F.J."/>
            <person name="Barrasa J.M."/>
            <person name="Sanchez-Garcia M."/>
            <person name="Camarero S."/>
            <person name="Miyauchi S."/>
            <person name="Serrano A."/>
            <person name="Linde D."/>
            <person name="Babiker R."/>
            <person name="Drula E."/>
            <person name="Ayuso-Fernandez I."/>
            <person name="Pacheco R."/>
            <person name="Padilla G."/>
            <person name="Ferreira P."/>
            <person name="Barriuso J."/>
            <person name="Kellner H."/>
            <person name="Castanera R."/>
            <person name="Alfaro M."/>
            <person name="Ramirez L."/>
            <person name="Pisabarro A.G."/>
            <person name="Kuo A."/>
            <person name="Tritt A."/>
            <person name="Lipzen A."/>
            <person name="He G."/>
            <person name="Yan M."/>
            <person name="Ng V."/>
            <person name="Cullen D."/>
            <person name="Martin F."/>
            <person name="Rosso M.-N."/>
            <person name="Henrissat B."/>
            <person name="Hibbett D."/>
            <person name="Martinez A.T."/>
            <person name="Grigoriev I.V."/>
        </authorList>
    </citation>
    <scope>NUCLEOTIDE SEQUENCE</scope>
    <source>
        <strain evidence="3">ATCC 90797</strain>
    </source>
</reference>